<gene>
    <name evidence="1" type="ORF">SCF082_LOCUS11103</name>
</gene>
<comment type="caution">
    <text evidence="1">The sequence shown here is derived from an EMBL/GenBank/DDBJ whole genome shotgun (WGS) entry which is preliminary data.</text>
</comment>
<dbReference type="Proteomes" id="UP001642464">
    <property type="component" value="Unassembled WGS sequence"/>
</dbReference>
<protein>
    <submittedName>
        <fullName evidence="1">ADP-ribosylation factor</fullName>
    </submittedName>
</protein>
<evidence type="ECO:0000313" key="2">
    <source>
        <dbReference type="Proteomes" id="UP001642464"/>
    </source>
</evidence>
<accession>A0ABP0JB89</accession>
<sequence length="70" mass="7248">MGQAAGCDSLPCCTKNTSTSQEVVRARPVAYDTADGQLAKGEVPGSLPQARRVDRCNISGNGMSDAFESA</sequence>
<organism evidence="1 2">
    <name type="scientific">Durusdinium trenchii</name>
    <dbReference type="NCBI Taxonomy" id="1381693"/>
    <lineage>
        <taxon>Eukaryota</taxon>
        <taxon>Sar</taxon>
        <taxon>Alveolata</taxon>
        <taxon>Dinophyceae</taxon>
        <taxon>Suessiales</taxon>
        <taxon>Symbiodiniaceae</taxon>
        <taxon>Durusdinium</taxon>
    </lineage>
</organism>
<dbReference type="EMBL" id="CAXAMM010006557">
    <property type="protein sequence ID" value="CAK9011478.1"/>
    <property type="molecule type" value="Genomic_DNA"/>
</dbReference>
<name>A0ABP0JB89_9DINO</name>
<proteinExistence type="predicted"/>
<evidence type="ECO:0000313" key="1">
    <source>
        <dbReference type="EMBL" id="CAK9011478.1"/>
    </source>
</evidence>
<keyword evidence="2" id="KW-1185">Reference proteome</keyword>
<reference evidence="1 2" key="1">
    <citation type="submission" date="2024-02" db="EMBL/GenBank/DDBJ databases">
        <authorList>
            <person name="Chen Y."/>
            <person name="Shah S."/>
            <person name="Dougan E. K."/>
            <person name="Thang M."/>
            <person name="Chan C."/>
        </authorList>
    </citation>
    <scope>NUCLEOTIDE SEQUENCE [LARGE SCALE GENOMIC DNA]</scope>
</reference>